<evidence type="ECO:0000256" key="1">
    <source>
        <dbReference type="SAM" id="Coils"/>
    </source>
</evidence>
<accession>A0ABQ9NRK6</accession>
<reference evidence="3" key="1">
    <citation type="submission" date="2022-10" db="EMBL/GenBank/DDBJ databases">
        <title>Culturing micro-colonial fungi from biological soil crusts in the Mojave desert and describing Neophaeococcomyces mojavensis, and introducing the new genera and species Taxawa tesnikishii.</title>
        <authorList>
            <person name="Kurbessoian T."/>
            <person name="Stajich J.E."/>
        </authorList>
    </citation>
    <scope>NUCLEOTIDE SEQUENCE</scope>
    <source>
        <strain evidence="3">TK_1</strain>
    </source>
</reference>
<evidence type="ECO:0000256" key="2">
    <source>
        <dbReference type="SAM" id="MobiDB-lite"/>
    </source>
</evidence>
<dbReference type="Proteomes" id="UP001172684">
    <property type="component" value="Unassembled WGS sequence"/>
</dbReference>
<name>A0ABQ9NRK6_9PEZI</name>
<gene>
    <name evidence="3" type="ORF">H2201_004876</name>
</gene>
<feature type="coiled-coil region" evidence="1">
    <location>
        <begin position="227"/>
        <end position="268"/>
    </location>
</feature>
<organism evidence="3 4">
    <name type="scientific">Coniosporium apollinis</name>
    <dbReference type="NCBI Taxonomy" id="61459"/>
    <lineage>
        <taxon>Eukaryota</taxon>
        <taxon>Fungi</taxon>
        <taxon>Dikarya</taxon>
        <taxon>Ascomycota</taxon>
        <taxon>Pezizomycotina</taxon>
        <taxon>Dothideomycetes</taxon>
        <taxon>Dothideomycetes incertae sedis</taxon>
        <taxon>Coniosporium</taxon>
    </lineage>
</organism>
<protein>
    <submittedName>
        <fullName evidence="3">Uncharacterized protein</fullName>
    </submittedName>
</protein>
<dbReference type="EMBL" id="JAPDRL010000033">
    <property type="protein sequence ID" value="KAJ9665011.1"/>
    <property type="molecule type" value="Genomic_DNA"/>
</dbReference>
<sequence>MASNHANIWRLSDGDGASDKTNWKICDHLPPGQLSNTNRPPANTYLTDRVFQVVTESAISGRKKGTWWSGDFDINGKPRVSRANRSAAVLDQATGQAATISLPDGKQIALVGDPNWSAPPSPTASLPKSRPVSGEVKKEANPAGQQSSPTCPVFSIGGATQPSQRSRGWRDSDVSMANTKNTELEANPQRHVTSSDSEVADPKAQIASLESQTEMLQGQLRTVEIAKQDYEAQATRQAYQVEQLQGEVEQSKIEIEKLKDAARCLLRQVQILGAGLVKEANGHDAARRESTGLVIVANEAVNALALDDATLHDLAERANTSKGGDMDTAEDEHPEIIELSDDTTSQSSSSTITRSSPQLEDVEAYFAIAGMRAGEPIFLSNDGIGFVMPPSEYGPIWQRIQNQLTLADSEAVDEETAG</sequence>
<feature type="region of interest" description="Disordered" evidence="2">
    <location>
        <begin position="111"/>
        <end position="201"/>
    </location>
</feature>
<evidence type="ECO:0000313" key="3">
    <source>
        <dbReference type="EMBL" id="KAJ9665011.1"/>
    </source>
</evidence>
<proteinExistence type="predicted"/>
<keyword evidence="1" id="KW-0175">Coiled coil</keyword>
<keyword evidence="4" id="KW-1185">Reference proteome</keyword>
<comment type="caution">
    <text evidence="3">The sequence shown here is derived from an EMBL/GenBank/DDBJ whole genome shotgun (WGS) entry which is preliminary data.</text>
</comment>
<evidence type="ECO:0000313" key="4">
    <source>
        <dbReference type="Proteomes" id="UP001172684"/>
    </source>
</evidence>